<gene>
    <name evidence="1" type="ORF">LCGC14_2931840</name>
</gene>
<comment type="caution">
    <text evidence="1">The sequence shown here is derived from an EMBL/GenBank/DDBJ whole genome shotgun (WGS) entry which is preliminary data.</text>
</comment>
<proteinExistence type="predicted"/>
<dbReference type="AlphaFoldDB" id="A0A0F8XL42"/>
<protein>
    <submittedName>
        <fullName evidence="1">Uncharacterized protein</fullName>
    </submittedName>
</protein>
<dbReference type="EMBL" id="LAZR01058546">
    <property type="protein sequence ID" value="KKK69658.1"/>
    <property type="molecule type" value="Genomic_DNA"/>
</dbReference>
<organism evidence="1">
    <name type="scientific">marine sediment metagenome</name>
    <dbReference type="NCBI Taxonomy" id="412755"/>
    <lineage>
        <taxon>unclassified sequences</taxon>
        <taxon>metagenomes</taxon>
        <taxon>ecological metagenomes</taxon>
    </lineage>
</organism>
<accession>A0A0F8XL42</accession>
<name>A0A0F8XL42_9ZZZZ</name>
<sequence length="69" mass="7782">MKYKETKYGFEYGAAKVARACSDEKKGWVVMILTTPKHPNGIQIYVTKTGKVRVHSKDGEWTPDPPKKG</sequence>
<evidence type="ECO:0000313" key="1">
    <source>
        <dbReference type="EMBL" id="KKK69658.1"/>
    </source>
</evidence>
<reference evidence="1" key="1">
    <citation type="journal article" date="2015" name="Nature">
        <title>Complex archaea that bridge the gap between prokaryotes and eukaryotes.</title>
        <authorList>
            <person name="Spang A."/>
            <person name="Saw J.H."/>
            <person name="Jorgensen S.L."/>
            <person name="Zaremba-Niedzwiedzka K."/>
            <person name="Martijn J."/>
            <person name="Lind A.E."/>
            <person name="van Eijk R."/>
            <person name="Schleper C."/>
            <person name="Guy L."/>
            <person name="Ettema T.J."/>
        </authorList>
    </citation>
    <scope>NUCLEOTIDE SEQUENCE</scope>
</reference>